<organism evidence="2 3">
    <name type="scientific">Streptomyces buecherae</name>
    <dbReference type="NCBI Taxonomy" id="2763006"/>
    <lineage>
        <taxon>Bacteria</taxon>
        <taxon>Bacillati</taxon>
        <taxon>Actinomycetota</taxon>
        <taxon>Actinomycetes</taxon>
        <taxon>Kitasatosporales</taxon>
        <taxon>Streptomycetaceae</taxon>
        <taxon>Streptomyces</taxon>
    </lineage>
</organism>
<dbReference type="InterPro" id="IPR000182">
    <property type="entry name" value="GNAT_dom"/>
</dbReference>
<dbReference type="Pfam" id="PF00583">
    <property type="entry name" value="Acetyltransf_1"/>
    <property type="match status" value="1"/>
</dbReference>
<protein>
    <submittedName>
        <fullName evidence="2">GNAT family N-acetyltransferase</fullName>
    </submittedName>
</protein>
<proteinExistence type="predicted"/>
<dbReference type="Proteomes" id="UP000509303">
    <property type="component" value="Chromosome"/>
</dbReference>
<reference evidence="2 3" key="1">
    <citation type="submission" date="2020-06" db="EMBL/GenBank/DDBJ databases">
        <title>Genome mining for natural products.</title>
        <authorList>
            <person name="Zhang B."/>
            <person name="Shi J."/>
            <person name="Ge H."/>
        </authorList>
    </citation>
    <scope>NUCLEOTIDE SEQUENCE [LARGE SCALE GENOMIC DNA]</scope>
    <source>
        <strain evidence="2 3">NA00687</strain>
    </source>
</reference>
<dbReference type="EMBL" id="CP054929">
    <property type="protein sequence ID" value="QKW49998.1"/>
    <property type="molecule type" value="Genomic_DNA"/>
</dbReference>
<feature type="domain" description="N-acetyltransferase" evidence="1">
    <location>
        <begin position="19"/>
        <end position="158"/>
    </location>
</feature>
<name>A0A7H8N8A6_9ACTN</name>
<keyword evidence="3" id="KW-1185">Reference proteome</keyword>
<dbReference type="GO" id="GO:0016747">
    <property type="term" value="F:acyltransferase activity, transferring groups other than amino-acyl groups"/>
    <property type="evidence" value="ECO:0007669"/>
    <property type="project" value="InterPro"/>
</dbReference>
<dbReference type="PROSITE" id="PS51186">
    <property type="entry name" value="GNAT"/>
    <property type="match status" value="1"/>
</dbReference>
<gene>
    <name evidence="2" type="ORF">HUT08_11080</name>
</gene>
<evidence type="ECO:0000313" key="2">
    <source>
        <dbReference type="EMBL" id="QKW49998.1"/>
    </source>
</evidence>
<evidence type="ECO:0000313" key="3">
    <source>
        <dbReference type="Proteomes" id="UP000509303"/>
    </source>
</evidence>
<dbReference type="InterPro" id="IPR016181">
    <property type="entry name" value="Acyl_CoA_acyltransferase"/>
</dbReference>
<accession>A0A7H8N8A6</accession>
<dbReference type="AlphaFoldDB" id="A0A7H8N8A6"/>
<evidence type="ECO:0000259" key="1">
    <source>
        <dbReference type="PROSITE" id="PS51186"/>
    </source>
</evidence>
<sequence>MDTANPDDDNPGAQHPDGLWVGRAGPADWAALADIDSVAVAGDAARRDSVRRWCAEETVLVARDASGPLGYAVLEYGFFEQGFVSMLMVAPGARRRGVGARLLAAVEAACAAEKLFTSTNASNHPMQLLLRRSGWLPAGLLHGLDEGDPELFYRSTRLRPRAGAGPGA</sequence>
<dbReference type="SUPFAM" id="SSF55729">
    <property type="entry name" value="Acyl-CoA N-acyltransferases (Nat)"/>
    <property type="match status" value="1"/>
</dbReference>
<dbReference type="Gene3D" id="3.40.630.30">
    <property type="match status" value="1"/>
</dbReference>
<keyword evidence="2" id="KW-0808">Transferase</keyword>
<dbReference type="CDD" id="cd04301">
    <property type="entry name" value="NAT_SF"/>
    <property type="match status" value="1"/>
</dbReference>
<dbReference type="RefSeq" id="WP_176161733.1">
    <property type="nucleotide sequence ID" value="NZ_CP054929.1"/>
</dbReference>